<accession>A0ACC3S6X2</accession>
<reference evidence="1" key="1">
    <citation type="submission" date="2024-02" db="EMBL/GenBank/DDBJ databases">
        <title>Metagenome Assembled Genome of Zalaria obscura JY119.</title>
        <authorList>
            <person name="Vighnesh L."/>
            <person name="Jagadeeshwari U."/>
            <person name="Venkata Ramana C."/>
            <person name="Sasikala C."/>
        </authorList>
    </citation>
    <scope>NUCLEOTIDE SEQUENCE</scope>
    <source>
        <strain evidence="1">JY119</strain>
    </source>
</reference>
<dbReference type="EMBL" id="JAMKPW020000041">
    <property type="protein sequence ID" value="KAK8196684.1"/>
    <property type="molecule type" value="Genomic_DNA"/>
</dbReference>
<name>A0ACC3S6X2_9PEZI</name>
<gene>
    <name evidence="1" type="ORF">M8818_006851</name>
</gene>
<comment type="caution">
    <text evidence="1">The sequence shown here is derived from an EMBL/GenBank/DDBJ whole genome shotgun (WGS) entry which is preliminary data.</text>
</comment>
<proteinExistence type="predicted"/>
<dbReference type="Proteomes" id="UP001320706">
    <property type="component" value="Unassembled WGS sequence"/>
</dbReference>
<keyword evidence="2" id="KW-1185">Reference proteome</keyword>
<evidence type="ECO:0000313" key="2">
    <source>
        <dbReference type="Proteomes" id="UP001320706"/>
    </source>
</evidence>
<organism evidence="1 2">
    <name type="scientific">Zalaria obscura</name>
    <dbReference type="NCBI Taxonomy" id="2024903"/>
    <lineage>
        <taxon>Eukaryota</taxon>
        <taxon>Fungi</taxon>
        <taxon>Dikarya</taxon>
        <taxon>Ascomycota</taxon>
        <taxon>Pezizomycotina</taxon>
        <taxon>Dothideomycetes</taxon>
        <taxon>Dothideomycetidae</taxon>
        <taxon>Dothideales</taxon>
        <taxon>Zalariaceae</taxon>
        <taxon>Zalaria</taxon>
    </lineage>
</organism>
<protein>
    <submittedName>
        <fullName evidence="1">Uncharacterized protein</fullName>
    </submittedName>
</protein>
<evidence type="ECO:0000313" key="1">
    <source>
        <dbReference type="EMBL" id="KAK8196684.1"/>
    </source>
</evidence>
<sequence>MPRPTRRVSELLLRISLTSTSSSLLSFVSHICAYSSRVVKQLFAATCLENASFTGSERRRSSAGAVSEHALAVALLLERITLSMDVPPEQDLGTHRSLVVSKDKNKHKALSDSCSNIHSSHLPTQARVCANVLCAGTHFSLFHSPPYLYDEPQTYGRTDCALQVAIGSTRTYKPSSVDDLELLVEITSPDPTP</sequence>